<dbReference type="InterPro" id="IPR010649">
    <property type="entry name" value="NapE_TorE"/>
</dbReference>
<sequence length="56" mass="6262">MERNHDPDVPATRNQERLAFLLVTAVIFPLMAVLIVAGYGFLVWGWQMFFAGPPTG</sequence>
<name>A0ABQ6Z3V8_9GAMM</name>
<dbReference type="Pfam" id="PF06796">
    <property type="entry name" value="NapE"/>
    <property type="match status" value="1"/>
</dbReference>
<keyword evidence="3" id="KW-1185">Reference proteome</keyword>
<reference evidence="2 3" key="1">
    <citation type="submission" date="2017-10" db="EMBL/GenBank/DDBJ databases">
        <title>Whole genome sequencing of members of genus Pseudoxanthomonas.</title>
        <authorList>
            <person name="Kumar S."/>
            <person name="Bansal K."/>
            <person name="Kaur A."/>
            <person name="Patil P."/>
            <person name="Sharma S."/>
            <person name="Patil P.B."/>
        </authorList>
    </citation>
    <scope>NUCLEOTIDE SEQUENCE [LARGE SCALE GENOMIC DNA]</scope>
    <source>
        <strain evidence="2 3">DSM 17801</strain>
    </source>
</reference>
<protein>
    <submittedName>
        <fullName evidence="2">Nitrate reductase</fullName>
    </submittedName>
</protein>
<evidence type="ECO:0000313" key="3">
    <source>
        <dbReference type="Proteomes" id="UP000788419"/>
    </source>
</evidence>
<accession>A0ABQ6Z3V8</accession>
<feature type="transmembrane region" description="Helical" evidence="1">
    <location>
        <begin position="20"/>
        <end position="46"/>
    </location>
</feature>
<dbReference type="EMBL" id="PDWN01000018">
    <property type="protein sequence ID" value="KAF1692055.1"/>
    <property type="molecule type" value="Genomic_DNA"/>
</dbReference>
<organism evidence="2 3">
    <name type="scientific">Pseudoxanthomonas daejeonensis</name>
    <dbReference type="NCBI Taxonomy" id="266062"/>
    <lineage>
        <taxon>Bacteria</taxon>
        <taxon>Pseudomonadati</taxon>
        <taxon>Pseudomonadota</taxon>
        <taxon>Gammaproteobacteria</taxon>
        <taxon>Lysobacterales</taxon>
        <taxon>Lysobacteraceae</taxon>
        <taxon>Pseudoxanthomonas</taxon>
    </lineage>
</organism>
<comment type="caution">
    <text evidence="2">The sequence shown here is derived from an EMBL/GenBank/DDBJ whole genome shotgun (WGS) entry which is preliminary data.</text>
</comment>
<evidence type="ECO:0000313" key="2">
    <source>
        <dbReference type="EMBL" id="KAF1692055.1"/>
    </source>
</evidence>
<dbReference type="RefSeq" id="WP_162411428.1">
    <property type="nucleotide sequence ID" value="NZ_CP093331.1"/>
</dbReference>
<keyword evidence="1" id="KW-0812">Transmembrane</keyword>
<keyword evidence="1" id="KW-1133">Transmembrane helix</keyword>
<evidence type="ECO:0000256" key="1">
    <source>
        <dbReference type="SAM" id="Phobius"/>
    </source>
</evidence>
<keyword evidence="1" id="KW-0472">Membrane</keyword>
<gene>
    <name evidence="2" type="ORF">CSC65_15040</name>
</gene>
<proteinExistence type="predicted"/>
<dbReference type="Proteomes" id="UP000788419">
    <property type="component" value="Unassembled WGS sequence"/>
</dbReference>